<dbReference type="EMBL" id="HBIS01001003">
    <property type="protein sequence ID" value="CAE0607050.1"/>
    <property type="molecule type" value="Transcribed_RNA"/>
</dbReference>
<dbReference type="Gene3D" id="3.30.160.60">
    <property type="entry name" value="Classic Zinc Finger"/>
    <property type="match status" value="1"/>
</dbReference>
<dbReference type="GO" id="GO:0005634">
    <property type="term" value="C:nucleus"/>
    <property type="evidence" value="ECO:0007669"/>
    <property type="project" value="UniProtKB-SubCell"/>
</dbReference>
<evidence type="ECO:0000256" key="9">
    <source>
        <dbReference type="ARBA" id="ARBA00023242"/>
    </source>
</evidence>
<evidence type="ECO:0000256" key="7">
    <source>
        <dbReference type="ARBA" id="ARBA00023159"/>
    </source>
</evidence>
<feature type="compositionally biased region" description="Polar residues" evidence="11">
    <location>
        <begin position="109"/>
        <end position="118"/>
    </location>
</feature>
<dbReference type="AlphaFoldDB" id="A0A6U9PKX7"/>
<protein>
    <recommendedName>
        <fullName evidence="10">SAGA-associated factor 11</fullName>
    </recommendedName>
</protein>
<keyword evidence="8" id="KW-0804">Transcription</keyword>
<dbReference type="PANTHER" id="PTHR47674:SF3">
    <property type="entry name" value="SAGA-ASSOCIATED FACTOR 11"/>
    <property type="match status" value="1"/>
</dbReference>
<keyword evidence="3" id="KW-0863">Zinc-finger</keyword>
<evidence type="ECO:0000256" key="10">
    <source>
        <dbReference type="RuleBase" id="RU261113"/>
    </source>
</evidence>
<name>A0A6U9PKX7_9CHLO</name>
<feature type="region of interest" description="Disordered" evidence="11">
    <location>
        <begin position="109"/>
        <end position="134"/>
    </location>
</feature>
<evidence type="ECO:0000256" key="3">
    <source>
        <dbReference type="ARBA" id="ARBA00022771"/>
    </source>
</evidence>
<proteinExistence type="inferred from homology"/>
<dbReference type="EMBL" id="HBIS01001002">
    <property type="protein sequence ID" value="CAE0607049.1"/>
    <property type="molecule type" value="Transcribed_RNA"/>
</dbReference>
<dbReference type="Pfam" id="PF08209">
    <property type="entry name" value="Sgf11"/>
    <property type="match status" value="1"/>
</dbReference>
<dbReference type="PANTHER" id="PTHR47674">
    <property type="entry name" value="SAGA-ASSOCIATED FACTOR 11"/>
    <property type="match status" value="1"/>
</dbReference>
<keyword evidence="9" id="KW-0539">Nucleus</keyword>
<evidence type="ECO:0000256" key="1">
    <source>
        <dbReference type="ARBA" id="ARBA00004123"/>
    </source>
</evidence>
<evidence type="ECO:0000256" key="8">
    <source>
        <dbReference type="ARBA" id="ARBA00023163"/>
    </source>
</evidence>
<organism evidence="12">
    <name type="scientific">Picocystis salinarum</name>
    <dbReference type="NCBI Taxonomy" id="88271"/>
    <lineage>
        <taxon>Eukaryota</taxon>
        <taxon>Viridiplantae</taxon>
        <taxon>Chlorophyta</taxon>
        <taxon>Picocystophyceae</taxon>
        <taxon>Picocystales</taxon>
        <taxon>Picocystaceae</taxon>
        <taxon>Picocystis</taxon>
    </lineage>
</organism>
<accession>A0A6U9PKX7</accession>
<evidence type="ECO:0000313" key="12">
    <source>
        <dbReference type="EMBL" id="CAE0607049.1"/>
    </source>
</evidence>
<comment type="similarity">
    <text evidence="10">Belongs to the SGF11 family.</text>
</comment>
<evidence type="ECO:0000256" key="4">
    <source>
        <dbReference type="ARBA" id="ARBA00022833"/>
    </source>
</evidence>
<comment type="subcellular location">
    <subcellularLocation>
        <location evidence="1 10">Nucleus</location>
    </subcellularLocation>
</comment>
<gene>
    <name evidence="12" type="ORF">PSAL00342_LOCUS866</name>
    <name evidence="13" type="ORF">PSAL00342_LOCUS867</name>
</gene>
<evidence type="ECO:0000256" key="2">
    <source>
        <dbReference type="ARBA" id="ARBA00022723"/>
    </source>
</evidence>
<dbReference type="GO" id="GO:0006325">
    <property type="term" value="P:chromatin organization"/>
    <property type="evidence" value="ECO:0007669"/>
    <property type="project" value="UniProtKB-KW"/>
</dbReference>
<reference evidence="12" key="1">
    <citation type="submission" date="2021-01" db="EMBL/GenBank/DDBJ databases">
        <authorList>
            <person name="Corre E."/>
            <person name="Pelletier E."/>
            <person name="Niang G."/>
            <person name="Scheremetjew M."/>
            <person name="Finn R."/>
            <person name="Kale V."/>
            <person name="Holt S."/>
            <person name="Cochrane G."/>
            <person name="Meng A."/>
            <person name="Brown T."/>
            <person name="Cohen L."/>
        </authorList>
    </citation>
    <scope>NUCLEOTIDE SEQUENCE</scope>
    <source>
        <strain evidence="12">CCMP1897</strain>
    </source>
</reference>
<dbReference type="GO" id="GO:0008270">
    <property type="term" value="F:zinc ion binding"/>
    <property type="evidence" value="ECO:0007669"/>
    <property type="project" value="UniProtKB-KW"/>
</dbReference>
<keyword evidence="4" id="KW-0862">Zinc</keyword>
<dbReference type="GO" id="GO:0070461">
    <property type="term" value="C:SAGA-type complex"/>
    <property type="evidence" value="ECO:0007669"/>
    <property type="project" value="UniProtKB-ARBA"/>
</dbReference>
<evidence type="ECO:0000256" key="5">
    <source>
        <dbReference type="ARBA" id="ARBA00022853"/>
    </source>
</evidence>
<keyword evidence="5" id="KW-0156">Chromatin regulator</keyword>
<keyword evidence="6" id="KW-0805">Transcription regulation</keyword>
<keyword evidence="2" id="KW-0479">Metal-binding</keyword>
<evidence type="ECO:0000256" key="6">
    <source>
        <dbReference type="ARBA" id="ARBA00023015"/>
    </source>
</evidence>
<evidence type="ECO:0000256" key="11">
    <source>
        <dbReference type="SAM" id="MobiDB-lite"/>
    </source>
</evidence>
<dbReference type="InterPro" id="IPR013246">
    <property type="entry name" value="SAGA_su_Sgf11"/>
</dbReference>
<keyword evidence="7 10" id="KW-0010">Activator</keyword>
<evidence type="ECO:0000313" key="13">
    <source>
        <dbReference type="EMBL" id="CAE0607050.1"/>
    </source>
</evidence>
<sequence length="198" mass="22190">MRDAALPTGTTQETSVPETWDRRGQFCDRETMNGKLILERADLFDTNEEDEEDVLKKQLEDIRYIQNVLQDESTLFSRMVNVHGNVLDTMLKEAVQQARCGEVEATTSASYNGANSNGEVAANRANGQEPLRRTSKGSKYSIDVFGQDVNGAAVEFVECKYCGRRVTSNRFVPHLEKCIGRDAGGIEYGGRRKRTRQS</sequence>